<evidence type="ECO:0008006" key="4">
    <source>
        <dbReference type="Google" id="ProtNLM"/>
    </source>
</evidence>
<dbReference type="STRING" id="1348114.OM33_19840"/>
<evidence type="ECO:0000313" key="3">
    <source>
        <dbReference type="Proteomes" id="UP000030341"/>
    </source>
</evidence>
<organism evidence="2 3">
    <name type="scientific">Pseudoalteromonas piratica</name>
    <dbReference type="NCBI Taxonomy" id="1348114"/>
    <lineage>
        <taxon>Bacteria</taxon>
        <taxon>Pseudomonadati</taxon>
        <taxon>Pseudomonadota</taxon>
        <taxon>Gammaproteobacteria</taxon>
        <taxon>Alteromonadales</taxon>
        <taxon>Pseudoalteromonadaceae</taxon>
        <taxon>Pseudoalteromonas</taxon>
    </lineage>
</organism>
<reference evidence="2 3" key="1">
    <citation type="submission" date="2014-11" db="EMBL/GenBank/DDBJ databases">
        <title>Complete Genome Sequence of Pseudoalteromonas sp. Strain OCN003 Isolated from Kaneohe Bay, Oahu, Hawaii.</title>
        <authorList>
            <person name="Beurmann S."/>
            <person name="Videau P."/>
            <person name="Ushijima B."/>
            <person name="Smith A.M."/>
            <person name="Aeby G.S."/>
            <person name="Callahan S.M."/>
            <person name="Belcaid M."/>
        </authorList>
    </citation>
    <scope>NUCLEOTIDE SEQUENCE [LARGE SCALE GENOMIC DNA]</scope>
    <source>
        <strain evidence="2 3">OCN003</strain>
    </source>
</reference>
<keyword evidence="3" id="KW-1185">Reference proteome</keyword>
<dbReference type="HOGENOM" id="CLU_1208983_0_0_6"/>
<keyword evidence="1" id="KW-0732">Signal</keyword>
<dbReference type="OrthoDB" id="6307630at2"/>
<evidence type="ECO:0000256" key="1">
    <source>
        <dbReference type="SAM" id="SignalP"/>
    </source>
</evidence>
<accession>A0A0A7EKX6</accession>
<protein>
    <recommendedName>
        <fullName evidence="4">Lipoprotein</fullName>
    </recommendedName>
</protein>
<dbReference type="AlphaFoldDB" id="A0A0A7EKX6"/>
<feature type="chain" id="PRO_5002039225" description="Lipoprotein" evidence="1">
    <location>
        <begin position="19"/>
        <end position="229"/>
    </location>
</feature>
<sequence length="229" mass="25928">MKYLVLLSLLLLTACANTQLHLVTKGYSNSEIEALKNSLSEQLVDEKIDVVLSSISIPSNFPNASLALNPSFNQPEVIANLDKWLVANGHKTSREFRFSEGNHYYSKAHLGLYIRKPGTERQVDLPPYLRTQYCDVADGTLALNKDGEAVLEYELIGDGSDKIDTLNGQWLFENNQLSVDFRTINQTFKLVKQEKETHLGPRPADVYKPMQQLAKKHILNCEFLIIYIN</sequence>
<feature type="signal peptide" evidence="1">
    <location>
        <begin position="1"/>
        <end position="18"/>
    </location>
</feature>
<dbReference type="KEGG" id="pseo:OM33_19840"/>
<dbReference type="Proteomes" id="UP000030341">
    <property type="component" value="Chromosome 2"/>
</dbReference>
<proteinExistence type="predicted"/>
<evidence type="ECO:0000313" key="2">
    <source>
        <dbReference type="EMBL" id="AIY67299.1"/>
    </source>
</evidence>
<gene>
    <name evidence="2" type="ORF">OM33_19840</name>
</gene>
<name>A0A0A7EKX6_9GAMM</name>
<dbReference type="RefSeq" id="WP_040136183.1">
    <property type="nucleotide sequence ID" value="NZ_CP009889.1"/>
</dbReference>
<dbReference type="EMBL" id="CP009889">
    <property type="protein sequence ID" value="AIY67299.1"/>
    <property type="molecule type" value="Genomic_DNA"/>
</dbReference>
<dbReference type="eggNOG" id="ENOG5032WW6">
    <property type="taxonomic scope" value="Bacteria"/>
</dbReference>
<dbReference type="PROSITE" id="PS51257">
    <property type="entry name" value="PROKAR_LIPOPROTEIN"/>
    <property type="match status" value="1"/>
</dbReference>